<feature type="transmembrane region" description="Helical" evidence="1">
    <location>
        <begin position="212"/>
        <end position="229"/>
    </location>
</feature>
<proteinExistence type="predicted"/>
<name>A0A1M5J9H4_9FLAO</name>
<dbReference type="Pfam" id="PF06912">
    <property type="entry name" value="DUF1275"/>
    <property type="match status" value="1"/>
</dbReference>
<feature type="transmembrane region" description="Helical" evidence="1">
    <location>
        <begin position="95"/>
        <end position="113"/>
    </location>
</feature>
<dbReference type="EMBL" id="FQWF01000005">
    <property type="protein sequence ID" value="SHG37222.1"/>
    <property type="molecule type" value="Genomic_DNA"/>
</dbReference>
<organism evidence="2 3">
    <name type="scientific">Flavobacterium micromati</name>
    <dbReference type="NCBI Taxonomy" id="229205"/>
    <lineage>
        <taxon>Bacteria</taxon>
        <taxon>Pseudomonadati</taxon>
        <taxon>Bacteroidota</taxon>
        <taxon>Flavobacteriia</taxon>
        <taxon>Flavobacteriales</taxon>
        <taxon>Flavobacteriaceae</taxon>
        <taxon>Flavobacterium</taxon>
    </lineage>
</organism>
<reference evidence="3" key="1">
    <citation type="submission" date="2016-11" db="EMBL/GenBank/DDBJ databases">
        <authorList>
            <person name="Varghese N."/>
            <person name="Submissions S."/>
        </authorList>
    </citation>
    <scope>NUCLEOTIDE SEQUENCE [LARGE SCALE GENOMIC DNA]</scope>
    <source>
        <strain evidence="3">DSM 17659</strain>
    </source>
</reference>
<dbReference type="PANTHER" id="PTHR37314:SF4">
    <property type="entry name" value="UPF0700 TRANSMEMBRANE PROTEIN YOAK"/>
    <property type="match status" value="1"/>
</dbReference>
<keyword evidence="1" id="KW-0472">Membrane</keyword>
<accession>A0A1M5J9H4</accession>
<gene>
    <name evidence="2" type="ORF">SAMN05444372_10595</name>
</gene>
<sequence length="246" mass="28261">MFRHQGKNRTFIHNLQLAAILSLVAGIVNITGVLSIQTLTTNVTGHFAFFAEEVMKRDYTAAITFLLLILFFLFGAFISNFLAELIYKKRTNLSHVIPISLEMIILFSVGYFGSQTQLSSLEGKWIAFSMLFAMGMQNAMVTKISQSIVRTTHLTGLFTDLGIELSQLFFYKKIEEKKKLKSSIYLRLSIIIFFFLGCFLGGFVYHVLEMKTLFVAVAFLLIALLYDYIRLKFYIIKRKTLRYNTK</sequence>
<evidence type="ECO:0000313" key="2">
    <source>
        <dbReference type="EMBL" id="SHG37222.1"/>
    </source>
</evidence>
<evidence type="ECO:0000313" key="3">
    <source>
        <dbReference type="Proteomes" id="UP000184020"/>
    </source>
</evidence>
<protein>
    <submittedName>
        <fullName evidence="2">Uncharacterized membrane protein YoaK, UPF0700 family</fullName>
    </submittedName>
</protein>
<keyword evidence="1" id="KW-0812">Transmembrane</keyword>
<keyword evidence="3" id="KW-1185">Reference proteome</keyword>
<dbReference type="Proteomes" id="UP000184020">
    <property type="component" value="Unassembled WGS sequence"/>
</dbReference>
<dbReference type="PANTHER" id="PTHR37314">
    <property type="entry name" value="SLR0142 PROTEIN"/>
    <property type="match status" value="1"/>
</dbReference>
<feature type="transmembrane region" description="Helical" evidence="1">
    <location>
        <begin position="184"/>
        <end position="206"/>
    </location>
</feature>
<dbReference type="OrthoDB" id="270162at2"/>
<feature type="transmembrane region" description="Helical" evidence="1">
    <location>
        <begin position="59"/>
        <end position="83"/>
    </location>
</feature>
<dbReference type="AlphaFoldDB" id="A0A1M5J9H4"/>
<dbReference type="InterPro" id="IPR010699">
    <property type="entry name" value="DUF1275"/>
</dbReference>
<feature type="transmembrane region" description="Helical" evidence="1">
    <location>
        <begin position="125"/>
        <end position="141"/>
    </location>
</feature>
<evidence type="ECO:0000256" key="1">
    <source>
        <dbReference type="SAM" id="Phobius"/>
    </source>
</evidence>
<keyword evidence="1" id="KW-1133">Transmembrane helix</keyword>
<dbReference type="RefSeq" id="WP_073018449.1">
    <property type="nucleotide sequence ID" value="NZ_FQWF01000005.1"/>
</dbReference>